<comment type="caution">
    <text evidence="2">The sequence shown here is derived from an EMBL/GenBank/DDBJ whole genome shotgun (WGS) entry which is preliminary data.</text>
</comment>
<dbReference type="EMBL" id="CAUJNA010001557">
    <property type="protein sequence ID" value="CAJ1387718.1"/>
    <property type="molecule type" value="Genomic_DNA"/>
</dbReference>
<keyword evidence="3" id="KW-1185">Reference proteome</keyword>
<feature type="region of interest" description="Disordered" evidence="1">
    <location>
        <begin position="223"/>
        <end position="313"/>
    </location>
</feature>
<evidence type="ECO:0000313" key="3">
    <source>
        <dbReference type="Proteomes" id="UP001178507"/>
    </source>
</evidence>
<gene>
    <name evidence="2" type="ORF">EVOR1521_LOCUS13729</name>
</gene>
<dbReference type="Proteomes" id="UP001178507">
    <property type="component" value="Unassembled WGS sequence"/>
</dbReference>
<organism evidence="2 3">
    <name type="scientific">Effrenium voratum</name>
    <dbReference type="NCBI Taxonomy" id="2562239"/>
    <lineage>
        <taxon>Eukaryota</taxon>
        <taxon>Sar</taxon>
        <taxon>Alveolata</taxon>
        <taxon>Dinophyceae</taxon>
        <taxon>Suessiales</taxon>
        <taxon>Symbiodiniaceae</taxon>
        <taxon>Effrenium</taxon>
    </lineage>
</organism>
<proteinExistence type="predicted"/>
<evidence type="ECO:0000256" key="1">
    <source>
        <dbReference type="SAM" id="MobiDB-lite"/>
    </source>
</evidence>
<evidence type="ECO:0000313" key="2">
    <source>
        <dbReference type="EMBL" id="CAJ1387718.1"/>
    </source>
</evidence>
<protein>
    <submittedName>
        <fullName evidence="2">Uncharacterized protein</fullName>
    </submittedName>
</protein>
<reference evidence="2" key="1">
    <citation type="submission" date="2023-08" db="EMBL/GenBank/DDBJ databases">
        <authorList>
            <person name="Chen Y."/>
            <person name="Shah S."/>
            <person name="Dougan E. K."/>
            <person name="Thang M."/>
            <person name="Chan C."/>
        </authorList>
    </citation>
    <scope>NUCLEOTIDE SEQUENCE</scope>
</reference>
<feature type="compositionally biased region" description="Basic and acidic residues" evidence="1">
    <location>
        <begin position="297"/>
        <end position="306"/>
    </location>
</feature>
<sequence length="313" mass="34598">MGITKKEQPDTTIVLEQAWLPKMWTGPEKGLPKASKWTRLWCGHNSKVIGQKPIFLSLHYGSMVGFKFLHTERYEDLNMWVYRHCGGEFNRVLTREVGGHLILRATVDKPHVKFANACSGAEVDSMMLVEKRPPYWREVLAELKSRMVRAGRVTEQQAVKVVLGEEELKPVNGNQRLWAAPAKARAKRAAKATAKAKAGPKRKGKPVKTKVSKAALKAVKLVRGMGKSEASASSKPAPPSPGSESSQVMSPMRKPVKKMIGKQVNPKSLCLKELEKPSVDTIGKGPKVNPKSISLHDGAESRELEAHQGYLNE</sequence>
<feature type="compositionally biased region" description="Low complexity" evidence="1">
    <location>
        <begin position="223"/>
        <end position="235"/>
    </location>
</feature>
<accession>A0AA36IHF5</accession>
<dbReference type="AlphaFoldDB" id="A0AA36IHF5"/>
<name>A0AA36IHF5_9DINO</name>